<dbReference type="GO" id="GO:1990841">
    <property type="term" value="F:promoter-specific chromatin binding"/>
    <property type="evidence" value="ECO:0000318"/>
    <property type="project" value="GO_Central"/>
</dbReference>
<evidence type="ECO:0000313" key="6">
    <source>
        <dbReference type="EMBL" id="GAQ83269.1"/>
    </source>
</evidence>
<organism evidence="6 7">
    <name type="scientific">Klebsormidium nitens</name>
    <name type="common">Green alga</name>
    <name type="synonym">Ulothrix nitens</name>
    <dbReference type="NCBI Taxonomy" id="105231"/>
    <lineage>
        <taxon>Eukaryota</taxon>
        <taxon>Viridiplantae</taxon>
        <taxon>Streptophyta</taxon>
        <taxon>Klebsormidiophyceae</taxon>
        <taxon>Klebsormidiales</taxon>
        <taxon>Klebsormidiaceae</taxon>
        <taxon>Klebsormidium</taxon>
    </lineage>
</organism>
<gene>
    <name evidence="6" type="ORF">KFL_001410260</name>
</gene>
<keyword evidence="7" id="KW-1185">Reference proteome</keyword>
<dbReference type="PRINTS" id="PR01443">
    <property type="entry name" value="TFIID30KDSUB"/>
</dbReference>
<evidence type="ECO:0000256" key="4">
    <source>
        <dbReference type="ARBA" id="ARBA00023242"/>
    </source>
</evidence>
<dbReference type="PANTHER" id="PTHR21242">
    <property type="entry name" value="TRANSCRIPTION INITIATION FACTOR TFIID SUBUNIT 10"/>
    <property type="match status" value="1"/>
</dbReference>
<keyword evidence="2" id="KW-0805">Transcription regulation</keyword>
<dbReference type="GO" id="GO:0003743">
    <property type="term" value="F:translation initiation factor activity"/>
    <property type="evidence" value="ECO:0007669"/>
    <property type="project" value="UniProtKB-KW"/>
</dbReference>
<dbReference type="GO" id="GO:0000124">
    <property type="term" value="C:SAGA complex"/>
    <property type="evidence" value="ECO:0000318"/>
    <property type="project" value="GO_Central"/>
</dbReference>
<name>A0A0U9I7F5_KLENI</name>
<dbReference type="EMBL" id="DF237090">
    <property type="protein sequence ID" value="GAQ83269.1"/>
    <property type="molecule type" value="Genomic_DNA"/>
</dbReference>
<sequence length="127" mass="14011">MAGPASDEVEEFLASLADYVPTIPDELTGHYLQRSGFQCPDERMTRLVSVAAQKFIGDIVNDALQYCKIRMQAASKDKKERGSKQLVLTTEDLAAALKEYGVNISKQEYYADSPQAGTTVTTKDKTK</sequence>
<evidence type="ECO:0000256" key="2">
    <source>
        <dbReference type="ARBA" id="ARBA00023015"/>
    </source>
</evidence>
<dbReference type="GO" id="GO:0006367">
    <property type="term" value="P:transcription initiation at RNA polymerase II promoter"/>
    <property type="evidence" value="ECO:0000318"/>
    <property type="project" value="GO_Central"/>
</dbReference>
<comment type="similarity">
    <text evidence="5">Belongs to the TAF10 family.</text>
</comment>
<protein>
    <submittedName>
        <fullName evidence="6">Transcription initiation factor TFIID subunit</fullName>
    </submittedName>
</protein>
<evidence type="ECO:0000256" key="3">
    <source>
        <dbReference type="ARBA" id="ARBA00023163"/>
    </source>
</evidence>
<proteinExistence type="inferred from homology"/>
<dbReference type="Pfam" id="PF03540">
    <property type="entry name" value="TAF10"/>
    <property type="match status" value="1"/>
</dbReference>
<dbReference type="GO" id="GO:0005669">
    <property type="term" value="C:transcription factor TFIID complex"/>
    <property type="evidence" value="ECO:0000318"/>
    <property type="project" value="GO_Central"/>
</dbReference>
<dbReference type="STRING" id="105231.A0A0U9I7F5"/>
<dbReference type="CDD" id="cd07982">
    <property type="entry name" value="HFD_TAF10"/>
    <property type="match status" value="1"/>
</dbReference>
<dbReference type="Proteomes" id="UP000054558">
    <property type="component" value="Unassembled WGS sequence"/>
</dbReference>
<dbReference type="PANTHER" id="PTHR21242:SF0">
    <property type="entry name" value="TRANSCRIPTION INITIATION FACTOR TFIID SUBUNIT 10"/>
    <property type="match status" value="1"/>
</dbReference>
<dbReference type="OrthoDB" id="154356at2759"/>
<reference evidence="6 7" key="1">
    <citation type="journal article" date="2014" name="Nat. Commun.">
        <title>Klebsormidium flaccidum genome reveals primary factors for plant terrestrial adaptation.</title>
        <authorList>
            <person name="Hori K."/>
            <person name="Maruyama F."/>
            <person name="Fujisawa T."/>
            <person name="Togashi T."/>
            <person name="Yamamoto N."/>
            <person name="Seo M."/>
            <person name="Sato S."/>
            <person name="Yamada T."/>
            <person name="Mori H."/>
            <person name="Tajima N."/>
            <person name="Moriyama T."/>
            <person name="Ikeuchi M."/>
            <person name="Watanabe M."/>
            <person name="Wada H."/>
            <person name="Kobayashi K."/>
            <person name="Saito M."/>
            <person name="Masuda T."/>
            <person name="Sasaki-Sekimoto Y."/>
            <person name="Mashiguchi K."/>
            <person name="Awai K."/>
            <person name="Shimojima M."/>
            <person name="Masuda S."/>
            <person name="Iwai M."/>
            <person name="Nobusawa T."/>
            <person name="Narise T."/>
            <person name="Kondo S."/>
            <person name="Saito H."/>
            <person name="Sato R."/>
            <person name="Murakawa M."/>
            <person name="Ihara Y."/>
            <person name="Oshima-Yamada Y."/>
            <person name="Ohtaka K."/>
            <person name="Satoh M."/>
            <person name="Sonobe K."/>
            <person name="Ishii M."/>
            <person name="Ohtani R."/>
            <person name="Kanamori-Sato M."/>
            <person name="Honoki R."/>
            <person name="Miyazaki D."/>
            <person name="Mochizuki H."/>
            <person name="Umetsu J."/>
            <person name="Higashi K."/>
            <person name="Shibata D."/>
            <person name="Kamiya Y."/>
            <person name="Sato N."/>
            <person name="Nakamura Y."/>
            <person name="Tabata S."/>
            <person name="Ida S."/>
            <person name="Kurokawa K."/>
            <person name="Ohta H."/>
        </authorList>
    </citation>
    <scope>NUCLEOTIDE SEQUENCE [LARGE SCALE GENOMIC DNA]</scope>
    <source>
        <strain evidence="6 7">NIES-2285</strain>
    </source>
</reference>
<dbReference type="OMA" id="GFECDDV"/>
<dbReference type="InterPro" id="IPR003923">
    <property type="entry name" value="TAF10"/>
</dbReference>
<keyword evidence="3" id="KW-0804">Transcription</keyword>
<keyword evidence="6" id="KW-0396">Initiation factor</keyword>
<dbReference type="PIRSF" id="PIRSF017246">
    <property type="entry name" value="TFIID_TAF10"/>
    <property type="match status" value="1"/>
</dbReference>
<evidence type="ECO:0000313" key="7">
    <source>
        <dbReference type="Proteomes" id="UP000054558"/>
    </source>
</evidence>
<accession>A0A0U9I7F5</accession>
<evidence type="ECO:0000256" key="1">
    <source>
        <dbReference type="ARBA" id="ARBA00004123"/>
    </source>
</evidence>
<comment type="subcellular location">
    <subcellularLocation>
        <location evidence="1">Nucleus</location>
    </subcellularLocation>
</comment>
<keyword evidence="6" id="KW-0648">Protein biosynthesis</keyword>
<evidence type="ECO:0000256" key="5">
    <source>
        <dbReference type="ARBA" id="ARBA00025730"/>
    </source>
</evidence>
<keyword evidence="4" id="KW-0539">Nucleus</keyword>
<dbReference type="AlphaFoldDB" id="A0A0U9I7F5"/>